<dbReference type="GO" id="GO:0005525">
    <property type="term" value="F:GTP binding"/>
    <property type="evidence" value="ECO:0007669"/>
    <property type="project" value="InterPro"/>
</dbReference>
<dbReference type="InterPro" id="IPR006073">
    <property type="entry name" value="GTP-bd"/>
</dbReference>
<name>U5VUW0_9ACTN</name>
<dbReference type="RefSeq" id="WP_023360837.1">
    <property type="nucleotide sequence ID" value="NC_022657.1"/>
</dbReference>
<protein>
    <recommendedName>
        <fullName evidence="1">G domain-containing protein</fullName>
    </recommendedName>
</protein>
<dbReference type="OrthoDB" id="4379468at2"/>
<dbReference type="PATRIC" id="fig|1246995.3.peg.2531"/>
<dbReference type="Gene3D" id="3.40.50.300">
    <property type="entry name" value="P-loop containing nucleotide triphosphate hydrolases"/>
    <property type="match status" value="1"/>
</dbReference>
<proteinExistence type="predicted"/>
<evidence type="ECO:0000313" key="3">
    <source>
        <dbReference type="Proteomes" id="UP000017746"/>
    </source>
</evidence>
<organism evidence="2 3">
    <name type="scientific">Actinoplanes friuliensis DSM 7358</name>
    <dbReference type="NCBI Taxonomy" id="1246995"/>
    <lineage>
        <taxon>Bacteria</taxon>
        <taxon>Bacillati</taxon>
        <taxon>Actinomycetota</taxon>
        <taxon>Actinomycetes</taxon>
        <taxon>Micromonosporales</taxon>
        <taxon>Micromonosporaceae</taxon>
        <taxon>Actinoplanes</taxon>
    </lineage>
</organism>
<dbReference type="Pfam" id="PF01926">
    <property type="entry name" value="MMR_HSR1"/>
    <property type="match status" value="1"/>
</dbReference>
<dbReference type="Proteomes" id="UP000017746">
    <property type="component" value="Chromosome"/>
</dbReference>
<sequence length="483" mass="52514">MIDDEDLEQRVQRLLSQATHAYRGNRAAAGVLQEAATRLVEPLRVVVAGTPNSGKSTLVNALIGEDVAPAAPTDGPSAFTSYQDGPAPRAWWFAEDQRPHEVAMVRTTPGLRLSTGAAQRSASGATRRAVIEWPSRTLRRTRFVDTGRLEARDVYREADAVLYLTTHLDDSDLSFLWAGRGLRGPSVFPIHTIVVLSRADATSGGRADAMLTARQLARRRRREPRVGTLCQDVIAVSPLVGHAARTLREEEFRVLAELAAWPRASLEPHLLSVDRFTAPGALPGVTAEQRDQLVRRLGLGGLRLAITLTRTGCTTRAALAEKLQEYSGLKDLQSAVAELFTTRRAALKARSALTVLDQLLRTEPAPGLGEQLAEIELLCADLHPFRELRLLSALRCGRVDLAPETAADARRLLGGTGTSVGERLGMPDEASTDDIYAAAYAAAERWRQESHRPDTSAAQRRAAAVVLRSCDTITEWLAGTQVL</sequence>
<keyword evidence="3" id="KW-1185">Reference proteome</keyword>
<dbReference type="STRING" id="1246995.AFR_12460"/>
<dbReference type="InterPro" id="IPR027417">
    <property type="entry name" value="P-loop_NTPase"/>
</dbReference>
<dbReference type="eggNOG" id="COG0699">
    <property type="taxonomic scope" value="Bacteria"/>
</dbReference>
<evidence type="ECO:0000259" key="1">
    <source>
        <dbReference type="Pfam" id="PF01926"/>
    </source>
</evidence>
<gene>
    <name evidence="2" type="ORF">AFR_12460</name>
</gene>
<evidence type="ECO:0000313" key="2">
    <source>
        <dbReference type="EMBL" id="AGZ40778.1"/>
    </source>
</evidence>
<dbReference type="SUPFAM" id="SSF52540">
    <property type="entry name" value="P-loop containing nucleoside triphosphate hydrolases"/>
    <property type="match status" value="1"/>
</dbReference>
<feature type="domain" description="G" evidence="1">
    <location>
        <begin position="44"/>
        <end position="74"/>
    </location>
</feature>
<dbReference type="KEGG" id="afs:AFR_12460"/>
<reference evidence="2 3" key="1">
    <citation type="journal article" date="2014" name="J. Biotechnol.">
        <title>Complete genome sequence of the actinobacterium Actinoplanes friuliensis HAG 010964, producer of the lipopeptide antibiotic friulimycin.</title>
        <authorList>
            <person name="Ruckert C."/>
            <person name="Szczepanowski R."/>
            <person name="Albersmeier A."/>
            <person name="Goesmann A."/>
            <person name="Fischer N."/>
            <person name="Steinkamper A."/>
            <person name="Puhler A."/>
            <person name="Biener R."/>
            <person name="Schwartz D."/>
            <person name="Kalinowski J."/>
        </authorList>
    </citation>
    <scope>NUCLEOTIDE SEQUENCE [LARGE SCALE GENOMIC DNA]</scope>
    <source>
        <strain evidence="2 3">DSM 7358</strain>
    </source>
</reference>
<dbReference type="AlphaFoldDB" id="U5VUW0"/>
<accession>U5VUW0</accession>
<dbReference type="EMBL" id="CP006272">
    <property type="protein sequence ID" value="AGZ40778.1"/>
    <property type="molecule type" value="Genomic_DNA"/>
</dbReference>
<dbReference type="HOGENOM" id="CLU_031445_2_0_11"/>